<reference evidence="3" key="1">
    <citation type="submission" date="2022-12" db="EMBL/GenBank/DDBJ databases">
        <authorList>
            <person name="Mo P."/>
        </authorList>
    </citation>
    <scope>NUCLEOTIDE SEQUENCE [LARGE SCALE GENOMIC DNA]</scope>
    <source>
        <strain evidence="3">HUAS 3-15</strain>
    </source>
</reference>
<organism evidence="2 3">
    <name type="scientific">Kitasatospora cathayae</name>
    <dbReference type="NCBI Taxonomy" id="3004092"/>
    <lineage>
        <taxon>Bacteria</taxon>
        <taxon>Bacillati</taxon>
        <taxon>Actinomycetota</taxon>
        <taxon>Actinomycetes</taxon>
        <taxon>Kitasatosporales</taxon>
        <taxon>Streptomycetaceae</taxon>
        <taxon>Kitasatospora</taxon>
    </lineage>
</organism>
<protein>
    <submittedName>
        <fullName evidence="2">Uncharacterized protein</fullName>
    </submittedName>
</protein>
<dbReference type="EMBL" id="CP115450">
    <property type="protein sequence ID" value="WBP87682.1"/>
    <property type="molecule type" value="Genomic_DNA"/>
</dbReference>
<keyword evidence="3" id="KW-1185">Reference proteome</keyword>
<dbReference type="RefSeq" id="WP_270145333.1">
    <property type="nucleotide sequence ID" value="NZ_CP115450.1"/>
</dbReference>
<accession>A0ABY7Q578</accession>
<evidence type="ECO:0000256" key="1">
    <source>
        <dbReference type="SAM" id="SignalP"/>
    </source>
</evidence>
<feature type="signal peptide" evidence="1">
    <location>
        <begin position="1"/>
        <end position="28"/>
    </location>
</feature>
<evidence type="ECO:0000313" key="3">
    <source>
        <dbReference type="Proteomes" id="UP001212821"/>
    </source>
</evidence>
<sequence length="53" mass="4987">MSSITVFAGRAAAILGLLAAGITLTAPAAGAATTAAPAGAHASAVHGDDIIWD</sequence>
<proteinExistence type="predicted"/>
<name>A0ABY7Q578_9ACTN</name>
<gene>
    <name evidence="2" type="ORF">O1G21_18765</name>
</gene>
<dbReference type="Proteomes" id="UP001212821">
    <property type="component" value="Chromosome"/>
</dbReference>
<evidence type="ECO:0000313" key="2">
    <source>
        <dbReference type="EMBL" id="WBP87682.1"/>
    </source>
</evidence>
<keyword evidence="1" id="KW-0732">Signal</keyword>
<feature type="chain" id="PRO_5046526539" evidence="1">
    <location>
        <begin position="29"/>
        <end position="53"/>
    </location>
</feature>